<evidence type="ECO:0000313" key="4">
    <source>
        <dbReference type="Proteomes" id="UP000294933"/>
    </source>
</evidence>
<dbReference type="OrthoDB" id="1696280at2759"/>
<dbReference type="STRING" id="50990.A0A4Y7PPN6"/>
<organism evidence="3 4">
    <name type="scientific">Rickenella mellea</name>
    <dbReference type="NCBI Taxonomy" id="50990"/>
    <lineage>
        <taxon>Eukaryota</taxon>
        <taxon>Fungi</taxon>
        <taxon>Dikarya</taxon>
        <taxon>Basidiomycota</taxon>
        <taxon>Agaricomycotina</taxon>
        <taxon>Agaricomycetes</taxon>
        <taxon>Hymenochaetales</taxon>
        <taxon>Rickenellaceae</taxon>
        <taxon>Rickenella</taxon>
    </lineage>
</organism>
<dbReference type="InterPro" id="IPR018376">
    <property type="entry name" value="Enoyl-CoA_hyd/isom_CS"/>
</dbReference>
<evidence type="ECO:0000313" key="3">
    <source>
        <dbReference type="EMBL" id="TDL16981.1"/>
    </source>
</evidence>
<dbReference type="PANTHER" id="PTHR11941:SF75">
    <property type="entry name" value="ENOYL-COA HYDRATASE_ISOMERASE FAMILY PROTEIN"/>
    <property type="match status" value="1"/>
</dbReference>
<dbReference type="Proteomes" id="UP000294933">
    <property type="component" value="Unassembled WGS sequence"/>
</dbReference>
<dbReference type="EMBL" id="ML170231">
    <property type="protein sequence ID" value="TDL16981.1"/>
    <property type="molecule type" value="Genomic_DNA"/>
</dbReference>
<protein>
    <submittedName>
        <fullName evidence="3">ClpP/crotonase</fullName>
    </submittedName>
</protein>
<evidence type="ECO:0000256" key="1">
    <source>
        <dbReference type="ARBA" id="ARBA00005254"/>
    </source>
</evidence>
<dbReference type="PROSITE" id="PS00166">
    <property type="entry name" value="ENOYL_COA_HYDRATASE"/>
    <property type="match status" value="1"/>
</dbReference>
<evidence type="ECO:0000256" key="2">
    <source>
        <dbReference type="RuleBase" id="RU003707"/>
    </source>
</evidence>
<dbReference type="Gene3D" id="3.90.226.10">
    <property type="entry name" value="2-enoyl-CoA Hydratase, Chain A, domain 1"/>
    <property type="match status" value="1"/>
</dbReference>
<accession>A0A4Y7PPN6</accession>
<gene>
    <name evidence="3" type="ORF">BD410DRAFT_794787</name>
</gene>
<dbReference type="GO" id="GO:0005777">
    <property type="term" value="C:peroxisome"/>
    <property type="evidence" value="ECO:0007669"/>
    <property type="project" value="TreeGrafter"/>
</dbReference>
<reference evidence="3 4" key="1">
    <citation type="submission" date="2018-06" db="EMBL/GenBank/DDBJ databases">
        <title>A transcriptomic atlas of mushroom development highlights an independent origin of complex multicellularity.</title>
        <authorList>
            <consortium name="DOE Joint Genome Institute"/>
            <person name="Krizsan K."/>
            <person name="Almasi E."/>
            <person name="Merenyi Z."/>
            <person name="Sahu N."/>
            <person name="Viragh M."/>
            <person name="Koszo T."/>
            <person name="Mondo S."/>
            <person name="Kiss B."/>
            <person name="Balint B."/>
            <person name="Kues U."/>
            <person name="Barry K."/>
            <person name="Hegedus J.C."/>
            <person name="Henrissat B."/>
            <person name="Johnson J."/>
            <person name="Lipzen A."/>
            <person name="Ohm R."/>
            <person name="Nagy I."/>
            <person name="Pangilinan J."/>
            <person name="Yan J."/>
            <person name="Xiong Y."/>
            <person name="Grigoriev I.V."/>
            <person name="Hibbett D.S."/>
            <person name="Nagy L.G."/>
        </authorList>
    </citation>
    <scope>NUCLEOTIDE SEQUENCE [LARGE SCALE GENOMIC DNA]</scope>
    <source>
        <strain evidence="3 4">SZMC22713</strain>
    </source>
</reference>
<sequence>MSDAYPHHLPAGSPLLTVTHDATRPWLWTIELHNGEDNRLTDTLINKALKPALDVVEKDWRAAWRAAQGAGKGGEAEGGEGALIIVGKKSQDKFFSNGLDFANSSKDPNFFPATYNPLLVRLLTFPIPVIAAINGHCYAGGLMLALACDYRVMTDGKARRAFACMNEVHFGAPWPYSFINIVTSKIPSPQTIRALSLEGHRFTPSEALSAGIIDRVADGGTTTKVLEAAEDLAKSVSAGAKTGVWGIIKANLYADAVKGCQKEYRIVLPATADAVARSRL</sequence>
<dbReference type="PANTHER" id="PTHR11941">
    <property type="entry name" value="ENOYL-COA HYDRATASE-RELATED"/>
    <property type="match status" value="1"/>
</dbReference>
<dbReference type="InterPro" id="IPR001753">
    <property type="entry name" value="Enoyl-CoA_hydra/iso"/>
</dbReference>
<dbReference type="CDD" id="cd06558">
    <property type="entry name" value="crotonase-like"/>
    <property type="match status" value="1"/>
</dbReference>
<proteinExistence type="inferred from homology"/>
<name>A0A4Y7PPN6_9AGAM</name>
<dbReference type="Pfam" id="PF00378">
    <property type="entry name" value="ECH_1"/>
    <property type="match status" value="1"/>
</dbReference>
<dbReference type="GO" id="GO:0006635">
    <property type="term" value="P:fatty acid beta-oxidation"/>
    <property type="evidence" value="ECO:0007669"/>
    <property type="project" value="TreeGrafter"/>
</dbReference>
<dbReference type="GO" id="GO:0004165">
    <property type="term" value="F:delta(3)-delta(2)-enoyl-CoA isomerase activity"/>
    <property type="evidence" value="ECO:0007669"/>
    <property type="project" value="TreeGrafter"/>
</dbReference>
<dbReference type="InterPro" id="IPR029045">
    <property type="entry name" value="ClpP/crotonase-like_dom_sf"/>
</dbReference>
<comment type="similarity">
    <text evidence="1 2">Belongs to the enoyl-CoA hydratase/isomerase family.</text>
</comment>
<dbReference type="VEuPathDB" id="FungiDB:BD410DRAFT_794787"/>
<dbReference type="SUPFAM" id="SSF52096">
    <property type="entry name" value="ClpP/crotonase"/>
    <property type="match status" value="1"/>
</dbReference>
<keyword evidence="4" id="KW-1185">Reference proteome</keyword>
<dbReference type="AlphaFoldDB" id="A0A4Y7PPN6"/>